<protein>
    <submittedName>
        <fullName evidence="1">Uncharacterized protein</fullName>
    </submittedName>
</protein>
<gene>
    <name evidence="1" type="ORF">LCGC14_2983350</name>
</gene>
<proteinExistence type="predicted"/>
<reference evidence="1" key="1">
    <citation type="journal article" date="2015" name="Nature">
        <title>Complex archaea that bridge the gap between prokaryotes and eukaryotes.</title>
        <authorList>
            <person name="Spang A."/>
            <person name="Saw J.H."/>
            <person name="Jorgensen S.L."/>
            <person name="Zaremba-Niedzwiedzka K."/>
            <person name="Martijn J."/>
            <person name="Lind A.E."/>
            <person name="van Eijk R."/>
            <person name="Schleper C."/>
            <person name="Guy L."/>
            <person name="Ettema T.J."/>
        </authorList>
    </citation>
    <scope>NUCLEOTIDE SEQUENCE</scope>
</reference>
<accession>A0A0F8X5Y6</accession>
<sequence>MNDTVEYYQKLILEKLYDGFMSNPPNRINNIDIERVFTNIRNNTNFNIARELLSQKGFLEGNFGNFGNIPFMQMTGEGIIYFEKTYIIPNDKRTYLLLASKLLTFLRDIGDSKYDIKKYIVDSDSRTIKVEIPLSDIEEILKHDYNYNLNVIKWRILYFTSQFISKHIMGINGIGIGNDIL</sequence>
<evidence type="ECO:0000313" key="1">
    <source>
        <dbReference type="EMBL" id="KKK64522.1"/>
    </source>
</evidence>
<comment type="caution">
    <text evidence="1">The sequence shown here is derived from an EMBL/GenBank/DDBJ whole genome shotgun (WGS) entry which is preliminary data.</text>
</comment>
<feature type="non-terminal residue" evidence="1">
    <location>
        <position position="181"/>
    </location>
</feature>
<name>A0A0F8X5Y6_9ZZZZ</name>
<organism evidence="1">
    <name type="scientific">marine sediment metagenome</name>
    <dbReference type="NCBI Taxonomy" id="412755"/>
    <lineage>
        <taxon>unclassified sequences</taxon>
        <taxon>metagenomes</taxon>
        <taxon>ecological metagenomes</taxon>
    </lineage>
</organism>
<dbReference type="EMBL" id="LAZR01060988">
    <property type="protein sequence ID" value="KKK64522.1"/>
    <property type="molecule type" value="Genomic_DNA"/>
</dbReference>
<dbReference type="AlphaFoldDB" id="A0A0F8X5Y6"/>